<protein>
    <submittedName>
        <fullName evidence="1">Uncharacterized protein</fullName>
    </submittedName>
</protein>
<reference evidence="1 2" key="1">
    <citation type="submission" date="2018-11" db="EMBL/GenBank/DDBJ databases">
        <title>Whole genome sequence of Streptomyces chrestomyceticus NBRC 13444(T).</title>
        <authorList>
            <person name="Komaki H."/>
            <person name="Tamura T."/>
        </authorList>
    </citation>
    <scope>NUCLEOTIDE SEQUENCE [LARGE SCALE GENOMIC DNA]</scope>
    <source>
        <strain evidence="1 2">NBRC 13444</strain>
    </source>
</reference>
<sequence length="254" mass="28478">MTEKDREYARQWLAEHGVTRTADAWRDRRSPGEVLTPKQVAHAWADEALSDSRLDAPARLRLGFGLLDLLDDYWVTCELRFAVRDERHPLRADLFWDACRRWLEAPEEPEALVYSLWVDWFEDRATAEEAFAEVLGDAVEGAPDRTARDALLRRATRVLGVSGPVPWPVKHTAYRAAATVPQLHPALFRGLLGSYHDLYGDLEPGAALALLDQLDLPAATEHLAPLRAVLTAGHQNHYRAPDAWPRALAASQAP</sequence>
<dbReference type="Proteomes" id="UP000287830">
    <property type="component" value="Unassembled WGS sequence"/>
</dbReference>
<dbReference type="OrthoDB" id="3532697at2"/>
<dbReference type="GeneID" id="95619970"/>
<dbReference type="AlphaFoldDB" id="A0A7U9PYG2"/>
<gene>
    <name evidence="1" type="ORF">OEIGOIKO_00923</name>
</gene>
<comment type="caution">
    <text evidence="1">The sequence shown here is derived from an EMBL/GenBank/DDBJ whole genome shotgun (WGS) entry which is preliminary data.</text>
</comment>
<name>A0A7U9PYG2_9ACTN</name>
<dbReference type="RefSeq" id="WP_125043716.1">
    <property type="nucleotide sequence ID" value="NZ_BHZC01000001.1"/>
</dbReference>
<organism evidence="1 2">
    <name type="scientific">Streptomyces chrestomyceticus JCM 4735</name>
    <dbReference type="NCBI Taxonomy" id="1306181"/>
    <lineage>
        <taxon>Bacteria</taxon>
        <taxon>Bacillati</taxon>
        <taxon>Actinomycetota</taxon>
        <taxon>Actinomycetes</taxon>
        <taxon>Kitasatosporales</taxon>
        <taxon>Streptomycetaceae</taxon>
        <taxon>Streptomyces</taxon>
    </lineage>
</organism>
<accession>A0A7U9PYG2</accession>
<dbReference type="EMBL" id="BHZC01000001">
    <property type="protein sequence ID" value="GCD33204.1"/>
    <property type="molecule type" value="Genomic_DNA"/>
</dbReference>
<proteinExistence type="predicted"/>
<evidence type="ECO:0000313" key="1">
    <source>
        <dbReference type="EMBL" id="GCD33204.1"/>
    </source>
</evidence>
<evidence type="ECO:0000313" key="2">
    <source>
        <dbReference type="Proteomes" id="UP000287830"/>
    </source>
</evidence>